<keyword evidence="1" id="KW-1133">Transmembrane helix</keyword>
<protein>
    <submittedName>
        <fullName evidence="2">Uncharacterized protein</fullName>
    </submittedName>
</protein>
<dbReference type="AlphaFoldDB" id="A0A1G9JEW0"/>
<dbReference type="STRING" id="1075417.SAMN05421823_105297"/>
<reference evidence="2 3" key="1">
    <citation type="submission" date="2016-10" db="EMBL/GenBank/DDBJ databases">
        <authorList>
            <person name="de Groot N.N."/>
        </authorList>
    </citation>
    <scope>NUCLEOTIDE SEQUENCE [LARGE SCALE GENOMIC DNA]</scope>
    <source>
        <strain evidence="2 3">DSM 25186</strain>
    </source>
</reference>
<evidence type="ECO:0000313" key="3">
    <source>
        <dbReference type="Proteomes" id="UP000198510"/>
    </source>
</evidence>
<evidence type="ECO:0000256" key="1">
    <source>
        <dbReference type="SAM" id="Phobius"/>
    </source>
</evidence>
<evidence type="ECO:0000313" key="2">
    <source>
        <dbReference type="EMBL" id="SDL36147.1"/>
    </source>
</evidence>
<dbReference type="Proteomes" id="UP000198510">
    <property type="component" value="Unassembled WGS sequence"/>
</dbReference>
<dbReference type="OrthoDB" id="772995at2"/>
<keyword evidence="1" id="KW-0472">Membrane</keyword>
<proteinExistence type="predicted"/>
<keyword evidence="3" id="KW-1185">Reference proteome</keyword>
<dbReference type="EMBL" id="FNFO01000005">
    <property type="protein sequence ID" value="SDL36147.1"/>
    <property type="molecule type" value="Genomic_DNA"/>
</dbReference>
<organism evidence="2 3">
    <name type="scientific">Catalinimonas alkaloidigena</name>
    <dbReference type="NCBI Taxonomy" id="1075417"/>
    <lineage>
        <taxon>Bacteria</taxon>
        <taxon>Pseudomonadati</taxon>
        <taxon>Bacteroidota</taxon>
        <taxon>Cytophagia</taxon>
        <taxon>Cytophagales</taxon>
        <taxon>Catalimonadaceae</taxon>
        <taxon>Catalinimonas</taxon>
    </lineage>
</organism>
<sequence length="98" mass="11308">MKAQKKCPSCGEWSPWLQKPDDRCFYCDALLDPRAHTIEQERAEQEAENKKKIEAIVLPIHPEDGFFARLGKRVFNVVQLVFVAILSFFIWLITVMAG</sequence>
<feature type="transmembrane region" description="Helical" evidence="1">
    <location>
        <begin position="74"/>
        <end position="97"/>
    </location>
</feature>
<name>A0A1G9JEW0_9BACT</name>
<gene>
    <name evidence="2" type="ORF">SAMN05421823_105297</name>
</gene>
<dbReference type="RefSeq" id="WP_089683470.1">
    <property type="nucleotide sequence ID" value="NZ_FNFO01000005.1"/>
</dbReference>
<accession>A0A1G9JEW0</accession>
<keyword evidence="1" id="KW-0812">Transmembrane</keyword>